<protein>
    <submittedName>
        <fullName evidence="1">Uncharacterized protein</fullName>
    </submittedName>
</protein>
<dbReference type="OrthoDB" id="10452232at2759"/>
<gene>
    <name evidence="1" type="ORF">EZS28_011869</name>
</gene>
<reference evidence="1 2" key="1">
    <citation type="submission" date="2019-03" db="EMBL/GenBank/DDBJ databases">
        <title>Single cell metagenomics reveals metabolic interactions within the superorganism composed of flagellate Streblomastix strix and complex community of Bacteroidetes bacteria on its surface.</title>
        <authorList>
            <person name="Treitli S.C."/>
            <person name="Kolisko M."/>
            <person name="Husnik F."/>
            <person name="Keeling P."/>
            <person name="Hampl V."/>
        </authorList>
    </citation>
    <scope>NUCLEOTIDE SEQUENCE [LARGE SCALE GENOMIC DNA]</scope>
    <source>
        <strain evidence="1">ST1C</strain>
    </source>
</reference>
<accession>A0A5J4WCC8</accession>
<evidence type="ECO:0000313" key="2">
    <source>
        <dbReference type="Proteomes" id="UP000324800"/>
    </source>
</evidence>
<sequence length="140" mass="16577">MQQVVDDYNNTKHSAFKNKFTPAQVNESEDLEGIYIRQKMKDASSIKELQTKDKLLDLHQGNIIMIHLDLSKTQHNFEKKRRQFNEIATFINYSHGNVICELLRPYKDIKTVEVPIYYTKKVAESIDTLHQKYKRTFKLN</sequence>
<dbReference type="AlphaFoldDB" id="A0A5J4WCC8"/>
<evidence type="ECO:0000313" key="1">
    <source>
        <dbReference type="EMBL" id="KAA6392608.1"/>
    </source>
</evidence>
<name>A0A5J4WCC8_9EUKA</name>
<proteinExistence type="predicted"/>
<dbReference type="EMBL" id="SNRW01002487">
    <property type="protein sequence ID" value="KAA6392608.1"/>
    <property type="molecule type" value="Genomic_DNA"/>
</dbReference>
<comment type="caution">
    <text evidence="1">The sequence shown here is derived from an EMBL/GenBank/DDBJ whole genome shotgun (WGS) entry which is preliminary data.</text>
</comment>
<dbReference type="Proteomes" id="UP000324800">
    <property type="component" value="Unassembled WGS sequence"/>
</dbReference>
<organism evidence="1 2">
    <name type="scientific">Streblomastix strix</name>
    <dbReference type="NCBI Taxonomy" id="222440"/>
    <lineage>
        <taxon>Eukaryota</taxon>
        <taxon>Metamonada</taxon>
        <taxon>Preaxostyla</taxon>
        <taxon>Oxymonadida</taxon>
        <taxon>Streblomastigidae</taxon>
        <taxon>Streblomastix</taxon>
    </lineage>
</organism>